<feature type="transmembrane region" description="Helical" evidence="1">
    <location>
        <begin position="135"/>
        <end position="158"/>
    </location>
</feature>
<evidence type="ECO:0000313" key="3">
    <source>
        <dbReference type="Proteomes" id="UP000032675"/>
    </source>
</evidence>
<dbReference type="EMBL" id="BANI01000046">
    <property type="protein sequence ID" value="GAN96100.1"/>
    <property type="molecule type" value="Genomic_DNA"/>
</dbReference>
<comment type="caution">
    <text evidence="2">The sequence shown here is derived from an EMBL/GenBank/DDBJ whole genome shotgun (WGS) entry which is preliminary data.</text>
</comment>
<dbReference type="PANTHER" id="PTHR15887:SF1">
    <property type="entry name" value="TRANSMEMBRANE PROTEIN 69"/>
    <property type="match status" value="1"/>
</dbReference>
<dbReference type="RefSeq" id="WP_010507852.1">
    <property type="nucleotide sequence ID" value="NZ_BANI01000046.1"/>
</dbReference>
<keyword evidence="1" id="KW-0812">Transmembrane</keyword>
<evidence type="ECO:0000256" key="1">
    <source>
        <dbReference type="SAM" id="Phobius"/>
    </source>
</evidence>
<keyword evidence="1" id="KW-0472">Membrane</keyword>
<proteinExistence type="predicted"/>
<feature type="transmembrane region" description="Helical" evidence="1">
    <location>
        <begin position="38"/>
        <end position="59"/>
    </location>
</feature>
<feature type="transmembrane region" description="Helical" evidence="1">
    <location>
        <begin position="105"/>
        <end position="123"/>
    </location>
</feature>
<evidence type="ECO:0000313" key="2">
    <source>
        <dbReference type="EMBL" id="GAN96100.1"/>
    </source>
</evidence>
<protein>
    <recommendedName>
        <fullName evidence="4">DUF3429 domain-containing protein</fullName>
    </recommendedName>
</protein>
<dbReference type="Proteomes" id="UP000032675">
    <property type="component" value="Unassembled WGS sequence"/>
</dbReference>
<sequence length="160" mass="16965">MKRLPLLAIVTALASLLPLVGCTCAILFLTPDHTPRLLTAAVGYGAVMLSFLGAVHWGLALEQPDIVPAGGTQRLTNLRLAMGGAPACIGWVGLCLATVHELIGLLILIAGFAATAVVERMAWQRGAMPRGYMTLQWFVICLAELCFLAILAACMGMRPH</sequence>
<name>A0A0D6PZB8_KOMEU</name>
<dbReference type="Pfam" id="PF11911">
    <property type="entry name" value="DUF3429"/>
    <property type="match status" value="1"/>
</dbReference>
<accession>A0A0D6PZB8</accession>
<evidence type="ECO:0008006" key="4">
    <source>
        <dbReference type="Google" id="ProtNLM"/>
    </source>
</evidence>
<organism evidence="2 3">
    <name type="scientific">Komagataeibacter europaeus NBRC 3261</name>
    <dbReference type="NCBI Taxonomy" id="1234669"/>
    <lineage>
        <taxon>Bacteria</taxon>
        <taxon>Pseudomonadati</taxon>
        <taxon>Pseudomonadota</taxon>
        <taxon>Alphaproteobacteria</taxon>
        <taxon>Acetobacterales</taxon>
        <taxon>Acetobacteraceae</taxon>
        <taxon>Komagataeibacter</taxon>
    </lineage>
</organism>
<dbReference type="PANTHER" id="PTHR15887">
    <property type="entry name" value="TRANSMEMBRANE PROTEIN 69"/>
    <property type="match status" value="1"/>
</dbReference>
<reference evidence="2 3" key="1">
    <citation type="submission" date="2012-11" db="EMBL/GenBank/DDBJ databases">
        <title>Whole genome sequence of Gluconacetobacter europaeus NBRC3261.</title>
        <authorList>
            <person name="Azuma Y."/>
            <person name="Higashiura N."/>
            <person name="Hirakawa H."/>
            <person name="Matsushita K."/>
        </authorList>
    </citation>
    <scope>NUCLEOTIDE SEQUENCE [LARGE SCALE GENOMIC DNA]</scope>
    <source>
        <strain evidence="2 3">NBRC 3261</strain>
    </source>
</reference>
<keyword evidence="1" id="KW-1133">Transmembrane helix</keyword>
<dbReference type="InterPro" id="IPR021836">
    <property type="entry name" value="DUF3429"/>
</dbReference>
<gene>
    <name evidence="2" type="ORF">Geu3261_0052_071</name>
</gene>
<dbReference type="AlphaFoldDB" id="A0A0D6PZB8"/>